<keyword evidence="3" id="KW-1185">Reference proteome</keyword>
<dbReference type="PANTHER" id="PTHR38011">
    <property type="entry name" value="DIHYDROFOLATE REDUCTASE FAMILY PROTEIN (AFU_ORTHOLOGUE AFUA_8G06820)"/>
    <property type="match status" value="1"/>
</dbReference>
<dbReference type="SUPFAM" id="SSF53597">
    <property type="entry name" value="Dihydrofolate reductase-like"/>
    <property type="match status" value="1"/>
</dbReference>
<evidence type="ECO:0000313" key="3">
    <source>
        <dbReference type="Proteomes" id="UP001550378"/>
    </source>
</evidence>
<dbReference type="InterPro" id="IPR050765">
    <property type="entry name" value="Riboflavin_Biosynth_HTPR"/>
</dbReference>
<dbReference type="PANTHER" id="PTHR38011:SF2">
    <property type="entry name" value="BIFUNCTIONAL DEAMINASE-REDUCTASE DOMAIN PROTEIN"/>
    <property type="match status" value="1"/>
</dbReference>
<evidence type="ECO:0000259" key="1">
    <source>
        <dbReference type="Pfam" id="PF01872"/>
    </source>
</evidence>
<evidence type="ECO:0000313" key="2">
    <source>
        <dbReference type="EMBL" id="MEU0707932.1"/>
    </source>
</evidence>
<comment type="caution">
    <text evidence="2">The sequence shown here is derived from an EMBL/GenBank/DDBJ whole genome shotgun (WGS) entry which is preliminary data.</text>
</comment>
<dbReference type="InterPro" id="IPR024072">
    <property type="entry name" value="DHFR-like_dom_sf"/>
</dbReference>
<protein>
    <submittedName>
        <fullName evidence="2">Dihydrofolate reductase family protein</fullName>
    </submittedName>
</protein>
<reference evidence="2 3" key="1">
    <citation type="submission" date="2024-06" db="EMBL/GenBank/DDBJ databases">
        <title>The Natural Products Discovery Center: Release of the First 8490 Sequenced Strains for Exploring Actinobacteria Biosynthetic Diversity.</title>
        <authorList>
            <person name="Kalkreuter E."/>
            <person name="Kautsar S.A."/>
            <person name="Yang D."/>
            <person name="Bader C.D."/>
            <person name="Teijaro C.N."/>
            <person name="Fluegel L."/>
            <person name="Davis C.M."/>
            <person name="Simpson J.R."/>
            <person name="Lauterbach L."/>
            <person name="Steele A.D."/>
            <person name="Gui C."/>
            <person name="Meng S."/>
            <person name="Li G."/>
            <person name="Viehrig K."/>
            <person name="Ye F."/>
            <person name="Su P."/>
            <person name="Kiefer A.F."/>
            <person name="Nichols A."/>
            <person name="Cepeda A.J."/>
            <person name="Yan W."/>
            <person name="Fan B."/>
            <person name="Jiang Y."/>
            <person name="Adhikari A."/>
            <person name="Zheng C.-J."/>
            <person name="Schuster L."/>
            <person name="Cowan T.M."/>
            <person name="Smanski M.J."/>
            <person name="Chevrette M.G."/>
            <person name="De Carvalho L.P.S."/>
            <person name="Shen B."/>
        </authorList>
    </citation>
    <scope>NUCLEOTIDE SEQUENCE [LARGE SCALE GENOMIC DNA]</scope>
    <source>
        <strain evidence="2 3">NPDC006337</strain>
    </source>
</reference>
<dbReference type="EMBL" id="JBEXZR010000007">
    <property type="protein sequence ID" value="MEU0707932.1"/>
    <property type="molecule type" value="Genomic_DNA"/>
</dbReference>
<organism evidence="2 3">
    <name type="scientific">Streptomyces lavendulocolor</name>
    <dbReference type="NCBI Taxonomy" id="67316"/>
    <lineage>
        <taxon>Bacteria</taxon>
        <taxon>Bacillati</taxon>
        <taxon>Actinomycetota</taxon>
        <taxon>Actinomycetes</taxon>
        <taxon>Kitasatosporales</taxon>
        <taxon>Streptomycetaceae</taxon>
        <taxon>Streptomyces</taxon>
    </lineage>
</organism>
<proteinExistence type="predicted"/>
<dbReference type="Pfam" id="PF01872">
    <property type="entry name" value="RibD_C"/>
    <property type="match status" value="1"/>
</dbReference>
<dbReference type="Gene3D" id="3.40.430.10">
    <property type="entry name" value="Dihydrofolate Reductase, subunit A"/>
    <property type="match status" value="1"/>
</dbReference>
<feature type="domain" description="Bacterial bifunctional deaminase-reductase C-terminal" evidence="1">
    <location>
        <begin position="3"/>
        <end position="189"/>
    </location>
</feature>
<dbReference type="InterPro" id="IPR002734">
    <property type="entry name" value="RibDG_C"/>
</dbReference>
<name>A0ABV2W320_9ACTN</name>
<dbReference type="Proteomes" id="UP001550378">
    <property type="component" value="Unassembled WGS sequence"/>
</dbReference>
<sequence length="211" mass="22816">MKLTTVTNVSVDGVMQGLGGSDEDRRGGFERGGWALPLFDSEAEAFLGQVYRRADAFLFGRRTYEIFAGSWGSGSWGTDQGRNPISEALNTRPKYVVSTTLTDPRWADMTVLSGDVAAAVRELRAGPAGELQVHGSGALVRWLFDHRLVDEIVLLTYPVVVGQGTRLFPHAGPDTVLDLIDSRSTATGVTIQVYRPTGRPQYATTPPTAST</sequence>
<accession>A0ABV2W320</accession>
<dbReference type="RefSeq" id="WP_359659357.1">
    <property type="nucleotide sequence ID" value="NZ_JBEXZP010000561.1"/>
</dbReference>
<gene>
    <name evidence="2" type="ORF">ABZ508_11235</name>
</gene>